<dbReference type="PANTHER" id="PTHR22993:SF9">
    <property type="entry name" value="FORMAMIDOPYRIMIDINE-DNA GLYCOSYLASE"/>
    <property type="match status" value="1"/>
</dbReference>
<keyword evidence="5" id="KW-0238">DNA-binding</keyword>
<evidence type="ECO:0000256" key="1">
    <source>
        <dbReference type="ARBA" id="ARBA00001668"/>
    </source>
</evidence>
<evidence type="ECO:0000313" key="12">
    <source>
        <dbReference type="Proteomes" id="UP000192756"/>
    </source>
</evidence>
<evidence type="ECO:0000313" key="11">
    <source>
        <dbReference type="EMBL" id="SMC47271.1"/>
    </source>
</evidence>
<proteinExistence type="inferred from homology"/>
<organism evidence="11 12">
    <name type="scientific">Pedobacter africanus</name>
    <dbReference type="NCBI Taxonomy" id="151894"/>
    <lineage>
        <taxon>Bacteria</taxon>
        <taxon>Pseudomonadati</taxon>
        <taxon>Bacteroidota</taxon>
        <taxon>Sphingobacteriia</taxon>
        <taxon>Sphingobacteriales</taxon>
        <taxon>Sphingobacteriaceae</taxon>
        <taxon>Pedobacter</taxon>
    </lineage>
</organism>
<evidence type="ECO:0000259" key="10">
    <source>
        <dbReference type="PROSITE" id="PS51068"/>
    </source>
</evidence>
<dbReference type="GO" id="GO:0016829">
    <property type="term" value="F:lyase activity"/>
    <property type="evidence" value="ECO:0007669"/>
    <property type="project" value="UniProtKB-KW"/>
</dbReference>
<evidence type="ECO:0000256" key="3">
    <source>
        <dbReference type="ARBA" id="ARBA00022763"/>
    </source>
</evidence>
<keyword evidence="6" id="KW-0234">DNA repair</keyword>
<evidence type="ECO:0000256" key="8">
    <source>
        <dbReference type="ARBA" id="ARBA00023268"/>
    </source>
</evidence>
<keyword evidence="8" id="KW-0511">Multifunctional enzyme</keyword>
<dbReference type="SMART" id="SM00898">
    <property type="entry name" value="Fapy_DNA_glyco"/>
    <property type="match status" value="1"/>
</dbReference>
<comment type="catalytic activity">
    <reaction evidence="1">
        <text>Hydrolysis of DNA containing ring-opened 7-methylguanine residues, releasing 2,6-diamino-4-hydroxy-5-(N-methyl)formamidopyrimidine.</text>
        <dbReference type="EC" id="3.2.2.23"/>
    </reaction>
</comment>
<dbReference type="SUPFAM" id="SSF81624">
    <property type="entry name" value="N-terminal domain of MutM-like DNA repair proteins"/>
    <property type="match status" value="1"/>
</dbReference>
<comment type="similarity">
    <text evidence="2">Belongs to the FPG family.</text>
</comment>
<evidence type="ECO:0000256" key="5">
    <source>
        <dbReference type="ARBA" id="ARBA00023125"/>
    </source>
</evidence>
<accession>A0A1W1ZGT8</accession>
<keyword evidence="11" id="KW-0540">Nuclease</keyword>
<protein>
    <submittedName>
        <fullName evidence="11">Endonuclease-8</fullName>
    </submittedName>
</protein>
<dbReference type="Proteomes" id="UP000192756">
    <property type="component" value="Unassembled WGS sequence"/>
</dbReference>
<dbReference type="AlphaFoldDB" id="A0A1W1ZGT8"/>
<dbReference type="Pfam" id="PF01149">
    <property type="entry name" value="Fapy_DNA_glyco"/>
    <property type="match status" value="1"/>
</dbReference>
<dbReference type="Gene3D" id="1.10.8.50">
    <property type="match status" value="1"/>
</dbReference>
<sequence>MPEGPSIVILKELIDAQHLEGQRVIAVTGNTKIDKERMLHQQVTDFKSWGKHFLICFEGFALRIHFLMFGSYRINEQKGTPVRLGLSFENAELNFYSCSLKYVEGDINASYDWSADVMAEEWDPKKALKKVRAKAAAFICDILLDQDLFSGVGNIIKNEVLYRVGLHPLNQVENVPLAKLKLLIAAARDYSFDFLKWKKAYVLKKHWLVNTKKNCPLGHPLQKAYLGKTKRRTFFCLACQKLYE</sequence>
<dbReference type="InterPro" id="IPR012319">
    <property type="entry name" value="FPG_cat"/>
</dbReference>
<dbReference type="EMBL" id="FWXT01000001">
    <property type="protein sequence ID" value="SMC47271.1"/>
    <property type="molecule type" value="Genomic_DNA"/>
</dbReference>
<dbReference type="SMART" id="SM01232">
    <property type="entry name" value="H2TH"/>
    <property type="match status" value="1"/>
</dbReference>
<dbReference type="Gene3D" id="3.20.190.10">
    <property type="entry name" value="MutM-like, N-terminal"/>
    <property type="match status" value="1"/>
</dbReference>
<dbReference type="SUPFAM" id="SSF46946">
    <property type="entry name" value="S13-like H2TH domain"/>
    <property type="match status" value="1"/>
</dbReference>
<dbReference type="GO" id="GO:0008534">
    <property type="term" value="F:oxidized purine nucleobase lesion DNA N-glycosylase activity"/>
    <property type="evidence" value="ECO:0007669"/>
    <property type="project" value="UniProtKB-EC"/>
</dbReference>
<dbReference type="InterPro" id="IPR015886">
    <property type="entry name" value="H2TH_FPG"/>
</dbReference>
<dbReference type="GO" id="GO:0006284">
    <property type="term" value="P:base-excision repair"/>
    <property type="evidence" value="ECO:0007669"/>
    <property type="project" value="InterPro"/>
</dbReference>
<keyword evidence="4" id="KW-0378">Hydrolase</keyword>
<dbReference type="STRING" id="151894.SAMN04488524_0690"/>
<evidence type="ECO:0000256" key="7">
    <source>
        <dbReference type="ARBA" id="ARBA00023239"/>
    </source>
</evidence>
<keyword evidence="9" id="KW-0326">Glycosidase</keyword>
<dbReference type="GO" id="GO:0008270">
    <property type="term" value="F:zinc ion binding"/>
    <property type="evidence" value="ECO:0007669"/>
    <property type="project" value="InterPro"/>
</dbReference>
<gene>
    <name evidence="11" type="ORF">SAMN04488524_0690</name>
</gene>
<keyword evidence="3" id="KW-0227">DNA damage</keyword>
<evidence type="ECO:0000256" key="4">
    <source>
        <dbReference type="ARBA" id="ARBA00022801"/>
    </source>
</evidence>
<dbReference type="CDD" id="cd08974">
    <property type="entry name" value="BaFpgNei_N_2"/>
    <property type="match status" value="1"/>
</dbReference>
<dbReference type="OrthoDB" id="9800855at2"/>
<dbReference type="PROSITE" id="PS51068">
    <property type="entry name" value="FPG_CAT"/>
    <property type="match status" value="1"/>
</dbReference>
<feature type="domain" description="Formamidopyrimidine-DNA glycosylase catalytic" evidence="10">
    <location>
        <begin position="2"/>
        <end position="91"/>
    </location>
</feature>
<evidence type="ECO:0000256" key="9">
    <source>
        <dbReference type="ARBA" id="ARBA00023295"/>
    </source>
</evidence>
<dbReference type="InterPro" id="IPR010979">
    <property type="entry name" value="Ribosomal_uS13-like_H2TH"/>
</dbReference>
<evidence type="ECO:0000256" key="6">
    <source>
        <dbReference type="ARBA" id="ARBA00023204"/>
    </source>
</evidence>
<dbReference type="RefSeq" id="WP_084237005.1">
    <property type="nucleotide sequence ID" value="NZ_FWXT01000001.1"/>
</dbReference>
<evidence type="ECO:0000256" key="2">
    <source>
        <dbReference type="ARBA" id="ARBA00009409"/>
    </source>
</evidence>
<dbReference type="GO" id="GO:0003906">
    <property type="term" value="F:DNA-(apurinic or apyrimidinic site) endonuclease activity"/>
    <property type="evidence" value="ECO:0007669"/>
    <property type="project" value="InterPro"/>
</dbReference>
<name>A0A1W1ZGT8_9SPHI</name>
<keyword evidence="11" id="KW-0255">Endonuclease</keyword>
<dbReference type="GO" id="GO:0003684">
    <property type="term" value="F:damaged DNA binding"/>
    <property type="evidence" value="ECO:0007669"/>
    <property type="project" value="InterPro"/>
</dbReference>
<keyword evidence="7" id="KW-0456">Lyase</keyword>
<keyword evidence="12" id="KW-1185">Reference proteome</keyword>
<dbReference type="Pfam" id="PF06831">
    <property type="entry name" value="H2TH"/>
    <property type="match status" value="1"/>
</dbReference>
<dbReference type="InterPro" id="IPR035937">
    <property type="entry name" value="FPG_N"/>
</dbReference>
<dbReference type="PANTHER" id="PTHR22993">
    <property type="entry name" value="FORMAMIDOPYRIMIDINE-DNA GLYCOSYLASE"/>
    <property type="match status" value="1"/>
</dbReference>
<reference evidence="12" key="1">
    <citation type="submission" date="2017-04" db="EMBL/GenBank/DDBJ databases">
        <authorList>
            <person name="Varghese N."/>
            <person name="Submissions S."/>
        </authorList>
    </citation>
    <scope>NUCLEOTIDE SEQUENCE [LARGE SCALE GENOMIC DNA]</scope>
    <source>
        <strain evidence="12">DSM 12126</strain>
    </source>
</reference>